<dbReference type="Gene3D" id="1.10.10.10">
    <property type="entry name" value="Winged helix-like DNA-binding domain superfamily/Winged helix DNA-binding domain"/>
    <property type="match status" value="1"/>
</dbReference>
<dbReference type="InterPro" id="IPR000847">
    <property type="entry name" value="LysR_HTH_N"/>
</dbReference>
<dbReference type="InterPro" id="IPR036388">
    <property type="entry name" value="WH-like_DNA-bd_sf"/>
</dbReference>
<keyword evidence="2" id="KW-0805">Transcription regulation</keyword>
<dbReference type="GO" id="GO:0043565">
    <property type="term" value="F:sequence-specific DNA binding"/>
    <property type="evidence" value="ECO:0007669"/>
    <property type="project" value="TreeGrafter"/>
</dbReference>
<dbReference type="eggNOG" id="COG0583">
    <property type="taxonomic scope" value="Bacteria"/>
</dbReference>
<dbReference type="Gene3D" id="3.40.190.290">
    <property type="match status" value="1"/>
</dbReference>
<evidence type="ECO:0000259" key="5">
    <source>
        <dbReference type="PROSITE" id="PS50931"/>
    </source>
</evidence>
<keyword evidence="7" id="KW-1185">Reference proteome</keyword>
<evidence type="ECO:0000256" key="2">
    <source>
        <dbReference type="ARBA" id="ARBA00023015"/>
    </source>
</evidence>
<comment type="caution">
    <text evidence="6">The sequence shown here is derived from an EMBL/GenBank/DDBJ whole genome shotgun (WGS) entry which is preliminary data.</text>
</comment>
<dbReference type="OrthoDB" id="9786526at2"/>
<gene>
    <name evidence="6" type="ORF">PTD2_21357</name>
</gene>
<feature type="domain" description="HTH lysR-type" evidence="5">
    <location>
        <begin position="1"/>
        <end position="62"/>
    </location>
</feature>
<evidence type="ECO:0000256" key="3">
    <source>
        <dbReference type="ARBA" id="ARBA00023125"/>
    </source>
</evidence>
<dbReference type="PROSITE" id="PS50931">
    <property type="entry name" value="HTH_LYSR"/>
    <property type="match status" value="1"/>
</dbReference>
<accession>A4CAJ7</accession>
<comment type="similarity">
    <text evidence="1">Belongs to the LysR transcriptional regulatory family.</text>
</comment>
<dbReference type="CDD" id="cd08422">
    <property type="entry name" value="PBP2_CrgA_like"/>
    <property type="match status" value="1"/>
</dbReference>
<dbReference type="SUPFAM" id="SSF53850">
    <property type="entry name" value="Periplasmic binding protein-like II"/>
    <property type="match status" value="1"/>
</dbReference>
<keyword evidence="4" id="KW-0804">Transcription</keyword>
<dbReference type="FunFam" id="1.10.10.10:FF:000001">
    <property type="entry name" value="LysR family transcriptional regulator"/>
    <property type="match status" value="1"/>
</dbReference>
<keyword evidence="3" id="KW-0238">DNA-binding</keyword>
<organism evidence="6 7">
    <name type="scientific">Pseudoalteromonas tunicata D2</name>
    <dbReference type="NCBI Taxonomy" id="87626"/>
    <lineage>
        <taxon>Bacteria</taxon>
        <taxon>Pseudomonadati</taxon>
        <taxon>Pseudomonadota</taxon>
        <taxon>Gammaproteobacteria</taxon>
        <taxon>Alteromonadales</taxon>
        <taxon>Pseudoalteromonadaceae</taxon>
        <taxon>Pseudoalteromonas</taxon>
    </lineage>
</organism>
<evidence type="ECO:0000256" key="1">
    <source>
        <dbReference type="ARBA" id="ARBA00009437"/>
    </source>
</evidence>
<reference evidence="6 7" key="1">
    <citation type="submission" date="2006-02" db="EMBL/GenBank/DDBJ databases">
        <authorList>
            <person name="Moran M.A."/>
            <person name="Kjelleberg S."/>
            <person name="Egan S."/>
            <person name="Saunders N."/>
            <person name="Thomas T."/>
            <person name="Ferriera S."/>
            <person name="Johnson J."/>
            <person name="Kravitz S."/>
            <person name="Halpern A."/>
            <person name="Remington K."/>
            <person name="Beeson K."/>
            <person name="Tran B."/>
            <person name="Rogers Y.-H."/>
            <person name="Friedman R."/>
            <person name="Venter J.C."/>
        </authorList>
    </citation>
    <scope>NUCLEOTIDE SEQUENCE [LARGE SCALE GENOMIC DNA]</scope>
    <source>
        <strain evidence="6 7">D2</strain>
    </source>
</reference>
<dbReference type="GO" id="GO:0006351">
    <property type="term" value="P:DNA-templated transcription"/>
    <property type="evidence" value="ECO:0007669"/>
    <property type="project" value="TreeGrafter"/>
</dbReference>
<dbReference type="SUPFAM" id="SSF46785">
    <property type="entry name" value="Winged helix' DNA-binding domain"/>
    <property type="match status" value="1"/>
</dbReference>
<sequence>MISNQLFDGIEIFVQVVKCGSFNAAASVLSHSSSHISKEISKLESRIGVRLMNRTTRSLSLTPEGEAYFQQCVQLISDAEQAVSLITADDVQPKGTLKISCPIGFSQQYLQSVIAQYLDMYPNVTLEWDLSDKRIDLIADGYDLAIRASEQLVESSLICKRVFHCKAHVVVSKGYIEKYGRPHHPRELAAHHCICYSNLKMPGRWDFVERDGTPFQVDVRQKVRCNNGQMQLALVQAHQGITRLPAFYLNDALQSGELEVLFCDYKEPEVNVYAIYPSRKHLSPKVRCFIDLLSSSFAQ</sequence>
<dbReference type="STRING" id="87626.PTD2_21357"/>
<dbReference type="EMBL" id="AAOH01000004">
    <property type="protein sequence ID" value="EAR28405.1"/>
    <property type="molecule type" value="Genomic_DNA"/>
</dbReference>
<dbReference type="HOGENOM" id="CLU_039613_16_0_6"/>
<dbReference type="InterPro" id="IPR005119">
    <property type="entry name" value="LysR_subst-bd"/>
</dbReference>
<dbReference type="PANTHER" id="PTHR30537">
    <property type="entry name" value="HTH-TYPE TRANSCRIPTIONAL REGULATOR"/>
    <property type="match status" value="1"/>
</dbReference>
<dbReference type="Pfam" id="PF00126">
    <property type="entry name" value="HTH_1"/>
    <property type="match status" value="1"/>
</dbReference>
<evidence type="ECO:0000313" key="7">
    <source>
        <dbReference type="Proteomes" id="UP000006201"/>
    </source>
</evidence>
<name>A4CAJ7_9GAMM</name>
<evidence type="ECO:0000313" key="6">
    <source>
        <dbReference type="EMBL" id="EAR28405.1"/>
    </source>
</evidence>
<dbReference type="RefSeq" id="WP_009840233.1">
    <property type="nucleotide sequence ID" value="NZ_CH959301.1"/>
</dbReference>
<proteinExistence type="inferred from homology"/>
<dbReference type="GO" id="GO:0003700">
    <property type="term" value="F:DNA-binding transcription factor activity"/>
    <property type="evidence" value="ECO:0007669"/>
    <property type="project" value="InterPro"/>
</dbReference>
<dbReference type="Pfam" id="PF03466">
    <property type="entry name" value="LysR_substrate"/>
    <property type="match status" value="1"/>
</dbReference>
<evidence type="ECO:0000256" key="4">
    <source>
        <dbReference type="ARBA" id="ARBA00023163"/>
    </source>
</evidence>
<dbReference type="InterPro" id="IPR036390">
    <property type="entry name" value="WH_DNA-bd_sf"/>
</dbReference>
<dbReference type="Proteomes" id="UP000006201">
    <property type="component" value="Unassembled WGS sequence"/>
</dbReference>
<protein>
    <submittedName>
        <fullName evidence="6">Transcriptional regulator, LysR family protein</fullName>
    </submittedName>
</protein>
<dbReference type="InterPro" id="IPR058163">
    <property type="entry name" value="LysR-type_TF_proteobact-type"/>
</dbReference>
<dbReference type="PANTHER" id="PTHR30537:SF5">
    <property type="entry name" value="HTH-TYPE TRANSCRIPTIONAL ACTIVATOR TTDR-RELATED"/>
    <property type="match status" value="1"/>
</dbReference>
<dbReference type="AlphaFoldDB" id="A4CAJ7"/>